<keyword evidence="3" id="KW-1185">Reference proteome</keyword>
<keyword evidence="1" id="KW-0175">Coiled coil</keyword>
<feature type="coiled-coil region" evidence="1">
    <location>
        <begin position="49"/>
        <end position="91"/>
    </location>
</feature>
<accession>A0A9P4W2B7</accession>
<sequence>MPPKPSIDEELSSVHKSITRLEDKLKNKVSDEISKLHTVLQWARRFAVALENLEEKQRIEATATELEQRLAQVEEEKKESLKQLMDAQKRLNNSVLGL</sequence>
<dbReference type="EMBL" id="SWKU01000040">
    <property type="protein sequence ID" value="KAF2994520.1"/>
    <property type="molecule type" value="Genomic_DNA"/>
</dbReference>
<gene>
    <name evidence="2" type="ORF">E8E13_003081</name>
</gene>
<dbReference type="Proteomes" id="UP000801428">
    <property type="component" value="Unassembled WGS sequence"/>
</dbReference>
<evidence type="ECO:0000256" key="1">
    <source>
        <dbReference type="SAM" id="Coils"/>
    </source>
</evidence>
<comment type="caution">
    <text evidence="2">The sequence shown here is derived from an EMBL/GenBank/DDBJ whole genome shotgun (WGS) entry which is preliminary data.</text>
</comment>
<name>A0A9P4W2B7_CURKU</name>
<protein>
    <submittedName>
        <fullName evidence="2">Uncharacterized protein</fullName>
    </submittedName>
</protein>
<organism evidence="2 3">
    <name type="scientific">Curvularia kusanoi</name>
    <name type="common">Cochliobolus kusanoi</name>
    <dbReference type="NCBI Taxonomy" id="90978"/>
    <lineage>
        <taxon>Eukaryota</taxon>
        <taxon>Fungi</taxon>
        <taxon>Dikarya</taxon>
        <taxon>Ascomycota</taxon>
        <taxon>Pezizomycotina</taxon>
        <taxon>Dothideomycetes</taxon>
        <taxon>Pleosporomycetidae</taxon>
        <taxon>Pleosporales</taxon>
        <taxon>Pleosporineae</taxon>
        <taxon>Pleosporaceae</taxon>
        <taxon>Curvularia</taxon>
    </lineage>
</organism>
<dbReference type="AlphaFoldDB" id="A0A9P4W2B7"/>
<evidence type="ECO:0000313" key="3">
    <source>
        <dbReference type="Proteomes" id="UP000801428"/>
    </source>
</evidence>
<proteinExistence type="predicted"/>
<reference evidence="2" key="1">
    <citation type="submission" date="2019-04" db="EMBL/GenBank/DDBJ databases">
        <title>Sequencing of skin fungus with MAO and IRED activity.</title>
        <authorList>
            <person name="Marsaioli A.J."/>
            <person name="Bonatto J.M.C."/>
            <person name="Reis Junior O."/>
        </authorList>
    </citation>
    <scope>NUCLEOTIDE SEQUENCE</scope>
    <source>
        <strain evidence="2">30M1</strain>
    </source>
</reference>
<evidence type="ECO:0000313" key="2">
    <source>
        <dbReference type="EMBL" id="KAF2994520.1"/>
    </source>
</evidence>